<dbReference type="InterPro" id="IPR002641">
    <property type="entry name" value="PNPLA_dom"/>
</dbReference>
<dbReference type="Proteomes" id="UP000324611">
    <property type="component" value="Unassembled WGS sequence"/>
</dbReference>
<keyword evidence="1" id="KW-0443">Lipid metabolism</keyword>
<feature type="transmembrane region" description="Helical" evidence="2">
    <location>
        <begin position="250"/>
        <end position="274"/>
    </location>
</feature>
<feature type="transmembrane region" description="Helical" evidence="2">
    <location>
        <begin position="58"/>
        <end position="76"/>
    </location>
</feature>
<organism evidence="4 5">
    <name type="scientific">Chitinophaga agrisoli</name>
    <dbReference type="NCBI Taxonomy" id="2607653"/>
    <lineage>
        <taxon>Bacteria</taxon>
        <taxon>Pseudomonadati</taxon>
        <taxon>Bacteroidota</taxon>
        <taxon>Chitinophagia</taxon>
        <taxon>Chitinophagales</taxon>
        <taxon>Chitinophagaceae</taxon>
        <taxon>Chitinophaga</taxon>
    </lineage>
</organism>
<reference evidence="4 5" key="2">
    <citation type="submission" date="2019-09" db="EMBL/GenBank/DDBJ databases">
        <authorList>
            <person name="Jin C."/>
        </authorList>
    </citation>
    <scope>NUCLEOTIDE SEQUENCE [LARGE SCALE GENOMIC DNA]</scope>
    <source>
        <strain evidence="4 5">BN140078</strain>
    </source>
</reference>
<dbReference type="Pfam" id="PF01734">
    <property type="entry name" value="Patatin"/>
    <property type="match status" value="1"/>
</dbReference>
<dbReference type="EMBL" id="VUOC01000001">
    <property type="protein sequence ID" value="KAA2245098.1"/>
    <property type="molecule type" value="Genomic_DNA"/>
</dbReference>
<evidence type="ECO:0000259" key="3">
    <source>
        <dbReference type="Pfam" id="PF01734"/>
    </source>
</evidence>
<proteinExistence type="predicted"/>
<feature type="transmembrane region" description="Helical" evidence="2">
    <location>
        <begin position="133"/>
        <end position="153"/>
    </location>
</feature>
<feature type="transmembrane region" description="Helical" evidence="2">
    <location>
        <begin position="193"/>
        <end position="212"/>
    </location>
</feature>
<dbReference type="InterPro" id="IPR016035">
    <property type="entry name" value="Acyl_Trfase/lysoPLipase"/>
</dbReference>
<feature type="transmembrane region" description="Helical" evidence="2">
    <location>
        <begin position="107"/>
        <end position="127"/>
    </location>
</feature>
<dbReference type="AlphaFoldDB" id="A0A5B2W2L6"/>
<name>A0A5B2W2L6_9BACT</name>
<feature type="transmembrane region" description="Helical" evidence="2">
    <location>
        <begin position="21"/>
        <end position="43"/>
    </location>
</feature>
<feature type="domain" description="PNPLA" evidence="3">
    <location>
        <begin position="379"/>
        <end position="600"/>
    </location>
</feature>
<dbReference type="Gene3D" id="3.40.1090.10">
    <property type="entry name" value="Cytosolic phospholipase A2 catalytic domain"/>
    <property type="match status" value="1"/>
</dbReference>
<dbReference type="RefSeq" id="WP_149836494.1">
    <property type="nucleotide sequence ID" value="NZ_VUOC01000001.1"/>
</dbReference>
<accession>A0A5B2W2L6</accession>
<feature type="transmembrane region" description="Helical" evidence="2">
    <location>
        <begin position="309"/>
        <end position="326"/>
    </location>
</feature>
<gene>
    <name evidence="4" type="ORF">F0L74_03815</name>
</gene>
<sequence length="760" mass="86319">MLPTRYQSVIRLLRHISAYLRVLYVFTAAIVLLFLAGWCFLWLPQGVDSIVKATETRWSGIVLLMMLFFWAYVNWYSGRILAYRKDQQRANFPRELSPTLVTHLPRLLAYMSFAITALAILLCPAGLGAIPKGWLLLLLAGHIPLYFLASRLLKRWGIWLLKRRQLMAACIWLLASLFAAVVFAGWINTAASLVTGILWMQYAALFLACNRLKLNLHTNRWIKSPVFARVLRQVWNDKRKGARPPMGEEAVLFLLFNGISLIAFICYISAIFWLPFANRIGSFPFALLAMGILLGFANISTLISIITRINLAMVYLLLVVIVGYLFEPHNVRIFHDRKSTAKVFDERQHLEEFFVNWLQQRQAVIRRDSIYPVFFVLADGGASRSGYWTAAVLSRLEEESNRMFSSHLLCLSGASGGSVGNAAFFCLLQQRDSIYRARHTLLKEAQNYLKSDFLTYTLARMMGPDLFRPIFPFPFIDDRAAALEYAMEHAAPDSVILHSAFRQNVSAIIARKSDSAYQLPILCINTTRMQDGTPGLVSNIAIDSAIFGKRIDVLNMLRQGDDMRLSTAVILGARFPYVSPAGRIHNSYFVDGGYFDNSGAGAVQEMILQLNRWAQDSSWYSRYPRLQHLQLAKKLKWYVIHITNSSPEAAAVAKVHPVVNDLLAPIQTLIGSYGTQTVVNNLRLIRYLGELNKDTTYFPISLYEKLDTNTYAMNWAISARTLHKMDTRLYHYPRLDSLIHWVRNNFNLPAGEVSELGKGL</sequence>
<feature type="transmembrane region" description="Helical" evidence="2">
    <location>
        <begin position="165"/>
        <end position="187"/>
    </location>
</feature>
<reference evidence="4 5" key="1">
    <citation type="submission" date="2019-09" db="EMBL/GenBank/DDBJ databases">
        <title>Chitinophaga ginsengihumi sp. nov., isolated from soil of ginseng rhizosphere.</title>
        <authorList>
            <person name="Lee J."/>
        </authorList>
    </citation>
    <scope>NUCLEOTIDE SEQUENCE [LARGE SCALE GENOMIC DNA]</scope>
    <source>
        <strain evidence="4 5">BN140078</strain>
    </source>
</reference>
<evidence type="ECO:0000256" key="1">
    <source>
        <dbReference type="ARBA" id="ARBA00023098"/>
    </source>
</evidence>
<keyword evidence="5" id="KW-1185">Reference proteome</keyword>
<feature type="transmembrane region" description="Helical" evidence="2">
    <location>
        <begin position="280"/>
        <end position="297"/>
    </location>
</feature>
<keyword evidence="2" id="KW-1133">Transmembrane helix</keyword>
<keyword evidence="2" id="KW-0812">Transmembrane</keyword>
<comment type="caution">
    <text evidence="4">The sequence shown here is derived from an EMBL/GenBank/DDBJ whole genome shotgun (WGS) entry which is preliminary data.</text>
</comment>
<keyword evidence="2" id="KW-0472">Membrane</keyword>
<dbReference type="GO" id="GO:0006629">
    <property type="term" value="P:lipid metabolic process"/>
    <property type="evidence" value="ECO:0007669"/>
    <property type="project" value="UniProtKB-KW"/>
</dbReference>
<evidence type="ECO:0000256" key="2">
    <source>
        <dbReference type="SAM" id="Phobius"/>
    </source>
</evidence>
<protein>
    <submittedName>
        <fullName evidence="4">Patatin-like phospholipase family protein</fullName>
    </submittedName>
</protein>
<evidence type="ECO:0000313" key="5">
    <source>
        <dbReference type="Proteomes" id="UP000324611"/>
    </source>
</evidence>
<dbReference type="SUPFAM" id="SSF52151">
    <property type="entry name" value="FabD/lysophospholipase-like"/>
    <property type="match status" value="1"/>
</dbReference>
<evidence type="ECO:0000313" key="4">
    <source>
        <dbReference type="EMBL" id="KAA2245098.1"/>
    </source>
</evidence>